<dbReference type="EMBL" id="PPEK01000001">
    <property type="protein sequence ID" value="PNV68595.1"/>
    <property type="molecule type" value="Genomic_DNA"/>
</dbReference>
<name>A0A2K2UE35_9ACTN</name>
<dbReference type="PROSITE" id="PS51192">
    <property type="entry name" value="HELICASE_ATP_BIND_1"/>
    <property type="match status" value="1"/>
</dbReference>
<keyword evidence="3" id="KW-1185">Reference proteome</keyword>
<evidence type="ECO:0000313" key="3">
    <source>
        <dbReference type="Proteomes" id="UP000236197"/>
    </source>
</evidence>
<dbReference type="InterPro" id="IPR006935">
    <property type="entry name" value="Helicase/UvrB_N"/>
</dbReference>
<dbReference type="Pfam" id="PF13307">
    <property type="entry name" value="Helicase_C_2"/>
    <property type="match status" value="1"/>
</dbReference>
<dbReference type="Gene3D" id="3.40.50.300">
    <property type="entry name" value="P-loop containing nucleotide triphosphate hydrolases"/>
    <property type="match status" value="2"/>
</dbReference>
<comment type="caution">
    <text evidence="2">The sequence shown here is derived from an EMBL/GenBank/DDBJ whole genome shotgun (WGS) entry which is preliminary data.</text>
</comment>
<dbReference type="Proteomes" id="UP000236197">
    <property type="component" value="Unassembled WGS sequence"/>
</dbReference>
<dbReference type="SUPFAM" id="SSF52540">
    <property type="entry name" value="P-loop containing nucleoside triphosphate hydrolases"/>
    <property type="match status" value="1"/>
</dbReference>
<dbReference type="InterPro" id="IPR006555">
    <property type="entry name" value="ATP-dep_Helicase_C"/>
</dbReference>
<organism evidence="2 3">
    <name type="scientific">Enteroscipio rubneri</name>
    <dbReference type="NCBI Taxonomy" id="2070686"/>
    <lineage>
        <taxon>Bacteria</taxon>
        <taxon>Bacillati</taxon>
        <taxon>Actinomycetota</taxon>
        <taxon>Coriobacteriia</taxon>
        <taxon>Eggerthellales</taxon>
        <taxon>Eggerthellaceae</taxon>
        <taxon>Enteroscipio</taxon>
    </lineage>
</organism>
<protein>
    <recommendedName>
        <fullName evidence="1">Helicase ATP-binding domain-containing protein</fullName>
    </recommendedName>
</protein>
<evidence type="ECO:0000313" key="2">
    <source>
        <dbReference type="EMBL" id="PNV68595.1"/>
    </source>
</evidence>
<dbReference type="GO" id="GO:0005524">
    <property type="term" value="F:ATP binding"/>
    <property type="evidence" value="ECO:0007669"/>
    <property type="project" value="InterPro"/>
</dbReference>
<dbReference type="InterPro" id="IPR027417">
    <property type="entry name" value="P-loop_NTPase"/>
</dbReference>
<dbReference type="GO" id="GO:0004386">
    <property type="term" value="F:helicase activity"/>
    <property type="evidence" value="ECO:0007669"/>
    <property type="project" value="InterPro"/>
</dbReference>
<dbReference type="SMART" id="SM00487">
    <property type="entry name" value="DEXDc"/>
    <property type="match status" value="1"/>
</dbReference>
<dbReference type="OrthoDB" id="366844at2"/>
<evidence type="ECO:0000259" key="1">
    <source>
        <dbReference type="PROSITE" id="PS51192"/>
    </source>
</evidence>
<accession>A0A2K2UE35</accession>
<dbReference type="GO" id="GO:0006139">
    <property type="term" value="P:nucleobase-containing compound metabolic process"/>
    <property type="evidence" value="ECO:0007669"/>
    <property type="project" value="InterPro"/>
</dbReference>
<reference evidence="3" key="1">
    <citation type="submission" date="2018-01" db="EMBL/GenBank/DDBJ databases">
        <title>Rubneribacter badeniensis gen. nov., sp. nov., and Colonibacter rubneri, gen. nov., sp. nov., WGS of new members of the Eggerthellaceae.</title>
        <authorList>
            <person name="Danylec N."/>
            <person name="Stoll D.A."/>
            <person name="Doetsch A."/>
            <person name="Kulling S.E."/>
            <person name="Huch M."/>
        </authorList>
    </citation>
    <scope>NUCLEOTIDE SEQUENCE [LARGE SCALE GENOMIC DNA]</scope>
    <source>
        <strain evidence="3">ResAG-96</strain>
    </source>
</reference>
<dbReference type="GO" id="GO:0003677">
    <property type="term" value="F:DNA binding"/>
    <property type="evidence" value="ECO:0007669"/>
    <property type="project" value="InterPro"/>
</dbReference>
<dbReference type="GO" id="GO:0016818">
    <property type="term" value="F:hydrolase activity, acting on acid anhydrides, in phosphorus-containing anhydrides"/>
    <property type="evidence" value="ECO:0007669"/>
    <property type="project" value="InterPro"/>
</dbReference>
<gene>
    <name evidence="2" type="ORF">C2L71_01010</name>
</gene>
<dbReference type="SMART" id="SM00491">
    <property type="entry name" value="HELICc2"/>
    <property type="match status" value="1"/>
</dbReference>
<dbReference type="AlphaFoldDB" id="A0A2K2UE35"/>
<sequence>MNHNSQINMILANHSSIVSKKMRKTVYKEASMPFISIQSESFAYTTPQEMYQDNKMKRIKGLLDYQSRMIEQYMGAEASRSIAFELPTGSGKTLIGMLIGEFRRRKNQERVLYLTPTNQLAKQVVDQANNQYGLNATAFCGPQWNYSSQDKSKFLASESVGVTTYSSFFASYSFFDDVDILIMDDVHSSEEPILSNWSIDIREGEIAFDVMRSILQEYLDETSLHYLTSNSGGHAEIRWCDLLPVALAYDILPIIQKELDTCLSKNDTSSSNYYSFQRLKANLHACNIYLSNRRIEIRPWIAPTETFKPFRKTKQRIMMSATLGANGELERITGIKNIKRLPVVGDWDKKGLGRRFVLLPDLALSSKDHDNILLDLHSVSKRSVVLTPTDKEAGRVADLFRSNMPNTSIFTASDIVDSKNSFTSNSDAVITLANRFDGIDFPDDECRMLFIVDFPKVVNLQENFLVSCMNASILYEERIRTRIIQALGRCTRNGSDFSAVCIMGTSILKDLTSEARRASLNPELRAELEYGVRNSKEYSSIAEMSSDLAAFLNRDKSWEIAEDGIVTLRDSCKEKEDAATNQIKDIMLHAATNEVDYLYALWKGDFESAFNIASKIADALNAPSLAGYRCYWNVCAGNMASILAKQGVDGYQSSGIDRYKKAAQNNSNLRWLPLLPHRVFGDQSADISEDFFCDTIEAIEEIMTSCSSITKYAQLIEGIKLKLASIDGKDFEAGHEKLGTVLGFTSKNSSENGAPDPYWIINPKLCLVAEDKIYSENTGGNVEKSIPLDDVRQAIPHADWIRKNENELLPEAEIVTVFISNSKLLEASASHATGGLFYLNRESFKKWAIKALDCLVDAYPNFIEKGDAIWRQNLHQAMTTEGVLPIDYVNMIRSSPLSALVKTN</sequence>
<proteinExistence type="predicted"/>
<dbReference type="Pfam" id="PF04851">
    <property type="entry name" value="ResIII"/>
    <property type="match status" value="1"/>
</dbReference>
<dbReference type="InterPro" id="IPR014001">
    <property type="entry name" value="Helicase_ATP-bd"/>
</dbReference>
<feature type="domain" description="Helicase ATP-binding" evidence="1">
    <location>
        <begin position="73"/>
        <end position="341"/>
    </location>
</feature>